<feature type="transmembrane region" description="Helical" evidence="8">
    <location>
        <begin position="273"/>
        <end position="294"/>
    </location>
</feature>
<dbReference type="InterPro" id="IPR005829">
    <property type="entry name" value="Sugar_transporter_CS"/>
</dbReference>
<evidence type="ECO:0000256" key="3">
    <source>
        <dbReference type="ARBA" id="ARBA00022475"/>
    </source>
</evidence>
<comment type="caution">
    <text evidence="10">The sequence shown here is derived from an EMBL/GenBank/DDBJ whole genome shotgun (WGS) entry which is preliminary data.</text>
</comment>
<keyword evidence="5 8" id="KW-1133">Transmembrane helix</keyword>
<feature type="transmembrane region" description="Helical" evidence="8">
    <location>
        <begin position="409"/>
        <end position="429"/>
    </location>
</feature>
<dbReference type="SUPFAM" id="SSF103473">
    <property type="entry name" value="MFS general substrate transporter"/>
    <property type="match status" value="1"/>
</dbReference>
<dbReference type="Gene3D" id="1.20.1720.10">
    <property type="entry name" value="Multidrug resistance protein D"/>
    <property type="match status" value="1"/>
</dbReference>
<keyword evidence="2" id="KW-0813">Transport</keyword>
<feature type="transmembrane region" description="Helical" evidence="8">
    <location>
        <begin position="84"/>
        <end position="102"/>
    </location>
</feature>
<evidence type="ECO:0000256" key="5">
    <source>
        <dbReference type="ARBA" id="ARBA00022989"/>
    </source>
</evidence>
<evidence type="ECO:0000313" key="10">
    <source>
        <dbReference type="EMBL" id="TWV18104.1"/>
    </source>
</evidence>
<dbReference type="PROSITE" id="PS50850">
    <property type="entry name" value="MFS"/>
    <property type="match status" value="1"/>
</dbReference>
<evidence type="ECO:0000256" key="6">
    <source>
        <dbReference type="ARBA" id="ARBA00023136"/>
    </source>
</evidence>
<evidence type="ECO:0000256" key="1">
    <source>
        <dbReference type="ARBA" id="ARBA00004651"/>
    </source>
</evidence>
<sequence>MSVTTAGPAAVRRRLGLPMVVLAVAQLVISLDHSIVYVALPQIGASLGFVDHDLQWVVSAYVVATGGFLLLGGRAADLLGRRRMFVVATSVYGLASLVGGLAQSPGVLLCVRAAQGLGGALLFPATLALINTTYAEGPSRNRALALWGAAGAGGLCLGSLLGGALVHSYGWPSVFLVNVPVALALAVLGRFVFAVDPVPDRRRRFDVAGSLTATAGLTSLVFLLVYAPAVGWTRPAALIAGTLALLSLFLLVVIEARTPGPLLPVRLLRHRGLAAAAALAALFSATFSSLPYFLTLYFQTVRGYDALATGLCFLLPALVVAAGTQAGAPAVSRFGVRPLLAGGLGAGAAGTLALVPAVSAQSPYGVLVPGIVLTSLGQGAVWTALWIAAARGISPGDQGMASGIASTSLQVGGAVGLALLVAAASGIGAESSIPVLVDGMRVALLLTSGALTLGMLLLFVPRSRAAA</sequence>
<dbReference type="Pfam" id="PF07690">
    <property type="entry name" value="MFS_1"/>
    <property type="match status" value="1"/>
</dbReference>
<accession>A0ABY3GT60</accession>
<evidence type="ECO:0000256" key="4">
    <source>
        <dbReference type="ARBA" id="ARBA00022692"/>
    </source>
</evidence>
<feature type="transmembrane region" description="Helical" evidence="8">
    <location>
        <begin position="339"/>
        <end position="358"/>
    </location>
</feature>
<dbReference type="Proteomes" id="UP000318052">
    <property type="component" value="Unassembled WGS sequence"/>
</dbReference>
<feature type="transmembrane region" description="Helical" evidence="8">
    <location>
        <begin position="235"/>
        <end position="253"/>
    </location>
</feature>
<feature type="transmembrane region" description="Helical" evidence="8">
    <location>
        <begin position="54"/>
        <end position="72"/>
    </location>
</feature>
<dbReference type="RefSeq" id="WP_037841375.1">
    <property type="nucleotide sequence ID" value="NZ_CP152102.1"/>
</dbReference>
<feature type="transmembrane region" description="Helical" evidence="8">
    <location>
        <begin position="114"/>
        <end position="132"/>
    </location>
</feature>
<evidence type="ECO:0000256" key="2">
    <source>
        <dbReference type="ARBA" id="ARBA00022448"/>
    </source>
</evidence>
<organism evidence="10 11">
    <name type="scientific">Streptomyces albidoflavus</name>
    <dbReference type="NCBI Taxonomy" id="1886"/>
    <lineage>
        <taxon>Bacteria</taxon>
        <taxon>Bacillati</taxon>
        <taxon>Actinomycetota</taxon>
        <taxon>Actinomycetes</taxon>
        <taxon>Kitasatosporales</taxon>
        <taxon>Streptomycetaceae</taxon>
        <taxon>Streptomyces</taxon>
        <taxon>Streptomyces albidoflavus group</taxon>
    </lineage>
</organism>
<dbReference type="Gene3D" id="1.20.1250.20">
    <property type="entry name" value="MFS general substrate transporter like domains"/>
    <property type="match status" value="1"/>
</dbReference>
<feature type="transmembrane region" description="Helical" evidence="8">
    <location>
        <begin position="144"/>
        <end position="169"/>
    </location>
</feature>
<name>A0ABY3GT60_9ACTN</name>
<dbReference type="InterPro" id="IPR036259">
    <property type="entry name" value="MFS_trans_sf"/>
</dbReference>
<evidence type="ECO:0000259" key="9">
    <source>
        <dbReference type="PROSITE" id="PS50850"/>
    </source>
</evidence>
<feature type="transmembrane region" description="Helical" evidence="8">
    <location>
        <begin position="364"/>
        <end position="388"/>
    </location>
</feature>
<feature type="transmembrane region" description="Helical" evidence="8">
    <location>
        <begin position="175"/>
        <end position="195"/>
    </location>
</feature>
<evidence type="ECO:0000256" key="8">
    <source>
        <dbReference type="SAM" id="Phobius"/>
    </source>
</evidence>
<feature type="transmembrane region" description="Helical" evidence="8">
    <location>
        <begin position="306"/>
        <end position="327"/>
    </location>
</feature>
<keyword evidence="11" id="KW-1185">Reference proteome</keyword>
<proteinExistence type="predicted"/>
<gene>
    <name evidence="10" type="ORF">FRZ02_30660</name>
</gene>
<dbReference type="PANTHER" id="PTHR42718">
    <property type="entry name" value="MAJOR FACILITATOR SUPERFAMILY MULTIDRUG TRANSPORTER MFSC"/>
    <property type="match status" value="1"/>
</dbReference>
<dbReference type="InterPro" id="IPR011701">
    <property type="entry name" value="MFS"/>
</dbReference>
<keyword evidence="3" id="KW-1003">Cell membrane</keyword>
<dbReference type="InterPro" id="IPR020846">
    <property type="entry name" value="MFS_dom"/>
</dbReference>
<dbReference type="EMBL" id="VOGX01000061">
    <property type="protein sequence ID" value="TWV18104.1"/>
    <property type="molecule type" value="Genomic_DNA"/>
</dbReference>
<feature type="domain" description="Major facilitator superfamily (MFS) profile" evidence="9">
    <location>
        <begin position="18"/>
        <end position="466"/>
    </location>
</feature>
<keyword evidence="7" id="KW-0046">Antibiotic resistance</keyword>
<dbReference type="CDD" id="cd17321">
    <property type="entry name" value="MFS_MMR_MDR_like"/>
    <property type="match status" value="1"/>
</dbReference>
<evidence type="ECO:0000256" key="7">
    <source>
        <dbReference type="ARBA" id="ARBA00023251"/>
    </source>
</evidence>
<dbReference type="PANTHER" id="PTHR42718:SF46">
    <property type="entry name" value="BLR6921 PROTEIN"/>
    <property type="match status" value="1"/>
</dbReference>
<protein>
    <submittedName>
        <fullName evidence="10">MFS transporter</fullName>
    </submittedName>
</protein>
<evidence type="ECO:0000313" key="11">
    <source>
        <dbReference type="Proteomes" id="UP000318052"/>
    </source>
</evidence>
<reference evidence="11" key="1">
    <citation type="journal article" date="2019" name="Microbiol. Resour. Announc.">
        <title>Draft Genomic Sequences of Streptomyces misionensis and Streptomyces albidoflavus, bacteria applied for phytopathogen biocontrol.</title>
        <authorList>
            <person name="Pylro V."/>
            <person name="Dias A."/>
            <person name="Andreote F."/>
            <person name="Varani A."/>
            <person name="Andreote C."/>
            <person name="Bernardo E."/>
            <person name="Martins T."/>
        </authorList>
    </citation>
    <scope>NUCLEOTIDE SEQUENCE [LARGE SCALE GENOMIC DNA]</scope>
    <source>
        <strain evidence="11">77</strain>
    </source>
</reference>
<keyword evidence="6 8" id="KW-0472">Membrane</keyword>
<keyword evidence="4 8" id="KW-0812">Transmembrane</keyword>
<dbReference type="PROSITE" id="PS00216">
    <property type="entry name" value="SUGAR_TRANSPORT_1"/>
    <property type="match status" value="1"/>
</dbReference>
<feature type="transmembrane region" description="Helical" evidence="8">
    <location>
        <begin position="207"/>
        <end position="229"/>
    </location>
</feature>
<feature type="transmembrane region" description="Helical" evidence="8">
    <location>
        <begin position="441"/>
        <end position="460"/>
    </location>
</feature>
<comment type="subcellular location">
    <subcellularLocation>
        <location evidence="1">Cell membrane</location>
        <topology evidence="1">Multi-pass membrane protein</topology>
    </subcellularLocation>
</comment>